<dbReference type="Proteomes" id="UP000499080">
    <property type="component" value="Unassembled WGS sequence"/>
</dbReference>
<dbReference type="OrthoDB" id="10067824at2759"/>
<dbReference type="InterPro" id="IPR012677">
    <property type="entry name" value="Nucleotide-bd_a/b_plait_sf"/>
</dbReference>
<keyword evidence="1 2" id="KW-0694">RNA-binding</keyword>
<dbReference type="SMART" id="SM00360">
    <property type="entry name" value="RRM"/>
    <property type="match status" value="1"/>
</dbReference>
<dbReference type="SUPFAM" id="SSF54928">
    <property type="entry name" value="RNA-binding domain, RBD"/>
    <property type="match status" value="1"/>
</dbReference>
<reference evidence="5 6" key="1">
    <citation type="journal article" date="2019" name="Sci. Rep.">
        <title>Orb-weaving spider Araneus ventricosus genome elucidates the spidroin gene catalogue.</title>
        <authorList>
            <person name="Kono N."/>
            <person name="Nakamura H."/>
            <person name="Ohtoshi R."/>
            <person name="Moran D.A.P."/>
            <person name="Shinohara A."/>
            <person name="Yoshida Y."/>
            <person name="Fujiwara M."/>
            <person name="Mori M."/>
            <person name="Tomita M."/>
            <person name="Arakawa K."/>
        </authorList>
    </citation>
    <scope>NUCLEOTIDE SEQUENCE [LARGE SCALE GENOMIC DNA]</scope>
</reference>
<feature type="region of interest" description="Disordered" evidence="3">
    <location>
        <begin position="1"/>
        <end position="54"/>
    </location>
</feature>
<feature type="compositionally biased region" description="Polar residues" evidence="3">
    <location>
        <begin position="1"/>
        <end position="17"/>
    </location>
</feature>
<name>A0A4Y2LGI8_ARAVE</name>
<dbReference type="PROSITE" id="PS50102">
    <property type="entry name" value="RRM"/>
    <property type="match status" value="1"/>
</dbReference>
<evidence type="ECO:0000313" key="6">
    <source>
        <dbReference type="Proteomes" id="UP000499080"/>
    </source>
</evidence>
<dbReference type="InterPro" id="IPR000504">
    <property type="entry name" value="RRM_dom"/>
</dbReference>
<dbReference type="AlphaFoldDB" id="A0A4Y2LGI8"/>
<dbReference type="EMBL" id="BGPR01005708">
    <property type="protein sequence ID" value="GBN12706.1"/>
    <property type="molecule type" value="Genomic_DNA"/>
</dbReference>
<dbReference type="PANTHER" id="PTHR23189">
    <property type="entry name" value="RNA RECOGNITION MOTIF-CONTAINING"/>
    <property type="match status" value="1"/>
</dbReference>
<dbReference type="InterPro" id="IPR035979">
    <property type="entry name" value="RBD_domain_sf"/>
</dbReference>
<comment type="caution">
    <text evidence="5">The sequence shown here is derived from an EMBL/GenBank/DDBJ whole genome shotgun (WGS) entry which is preliminary data.</text>
</comment>
<evidence type="ECO:0000256" key="1">
    <source>
        <dbReference type="ARBA" id="ARBA00022884"/>
    </source>
</evidence>
<keyword evidence="6" id="KW-1185">Reference proteome</keyword>
<dbReference type="GO" id="GO:0003723">
    <property type="term" value="F:RNA binding"/>
    <property type="evidence" value="ECO:0007669"/>
    <property type="project" value="UniProtKB-UniRule"/>
</dbReference>
<dbReference type="Gene3D" id="3.30.70.330">
    <property type="match status" value="1"/>
</dbReference>
<evidence type="ECO:0000313" key="5">
    <source>
        <dbReference type="EMBL" id="GBN12706.1"/>
    </source>
</evidence>
<gene>
    <name evidence="5" type="ORF">AVEN_38603_1</name>
</gene>
<evidence type="ECO:0000256" key="2">
    <source>
        <dbReference type="PROSITE-ProRule" id="PRU00176"/>
    </source>
</evidence>
<feature type="compositionally biased region" description="Basic and acidic residues" evidence="3">
    <location>
        <begin position="18"/>
        <end position="40"/>
    </location>
</feature>
<protein>
    <recommendedName>
        <fullName evidence="4">RRM domain-containing protein</fullName>
    </recommendedName>
</protein>
<evidence type="ECO:0000259" key="4">
    <source>
        <dbReference type="PROSITE" id="PS50102"/>
    </source>
</evidence>
<evidence type="ECO:0000256" key="3">
    <source>
        <dbReference type="SAM" id="MobiDB-lite"/>
    </source>
</evidence>
<proteinExistence type="predicted"/>
<accession>A0A4Y2LGI8</accession>
<organism evidence="5 6">
    <name type="scientific">Araneus ventricosus</name>
    <name type="common">Orbweaver spider</name>
    <name type="synonym">Epeira ventricosa</name>
    <dbReference type="NCBI Taxonomy" id="182803"/>
    <lineage>
        <taxon>Eukaryota</taxon>
        <taxon>Metazoa</taxon>
        <taxon>Ecdysozoa</taxon>
        <taxon>Arthropoda</taxon>
        <taxon>Chelicerata</taxon>
        <taxon>Arachnida</taxon>
        <taxon>Araneae</taxon>
        <taxon>Araneomorphae</taxon>
        <taxon>Entelegynae</taxon>
        <taxon>Araneoidea</taxon>
        <taxon>Araneidae</taxon>
        <taxon>Araneus</taxon>
    </lineage>
</organism>
<sequence length="173" mass="19978">MAENSNFKKSGPYNNENNKQDIKMDRRRDNRPDNRSDNRRPPGRNQNENQWGRKDAVKEKLEIMSGPTTNLVSKEGVSAKKFTGRCRLFVGNLPTNISDDDFRKLFEPFGEVAEVYLNKPKGYGFVKLTWNTINRKHSHKALFTRCIKKENRRKGGILGRNPGRYRSTGVNTC</sequence>
<feature type="domain" description="RRM" evidence="4">
    <location>
        <begin position="86"/>
        <end position="128"/>
    </location>
</feature>
<dbReference type="Pfam" id="PF00076">
    <property type="entry name" value="RRM_1"/>
    <property type="match status" value="1"/>
</dbReference>